<keyword evidence="2" id="KW-1185">Reference proteome</keyword>
<dbReference type="AlphaFoldDB" id="A0A4Y2L971"/>
<proteinExistence type="predicted"/>
<evidence type="ECO:0000313" key="2">
    <source>
        <dbReference type="Proteomes" id="UP000499080"/>
    </source>
</evidence>
<reference evidence="1 2" key="1">
    <citation type="journal article" date="2019" name="Sci. Rep.">
        <title>Orb-weaving spider Araneus ventricosus genome elucidates the spidroin gene catalogue.</title>
        <authorList>
            <person name="Kono N."/>
            <person name="Nakamura H."/>
            <person name="Ohtoshi R."/>
            <person name="Moran D.A.P."/>
            <person name="Shinohara A."/>
            <person name="Yoshida Y."/>
            <person name="Fujiwara M."/>
            <person name="Mori M."/>
            <person name="Tomita M."/>
            <person name="Arakawa K."/>
        </authorList>
    </citation>
    <scope>NUCLEOTIDE SEQUENCE [LARGE SCALE GENOMIC DNA]</scope>
</reference>
<name>A0A4Y2L971_ARAVE</name>
<comment type="caution">
    <text evidence="1">The sequence shown here is derived from an EMBL/GenBank/DDBJ whole genome shotgun (WGS) entry which is preliminary data.</text>
</comment>
<organism evidence="1 2">
    <name type="scientific">Araneus ventricosus</name>
    <name type="common">Orbweaver spider</name>
    <name type="synonym">Epeira ventricosa</name>
    <dbReference type="NCBI Taxonomy" id="182803"/>
    <lineage>
        <taxon>Eukaryota</taxon>
        <taxon>Metazoa</taxon>
        <taxon>Ecdysozoa</taxon>
        <taxon>Arthropoda</taxon>
        <taxon>Chelicerata</taxon>
        <taxon>Arachnida</taxon>
        <taxon>Araneae</taxon>
        <taxon>Araneomorphae</taxon>
        <taxon>Entelegynae</taxon>
        <taxon>Araneoidea</taxon>
        <taxon>Araneidae</taxon>
        <taxon>Araneus</taxon>
    </lineage>
</organism>
<evidence type="ECO:0000313" key="1">
    <source>
        <dbReference type="EMBL" id="GBN11251.1"/>
    </source>
</evidence>
<protein>
    <submittedName>
        <fullName evidence="1">Uncharacterized protein</fullName>
    </submittedName>
</protein>
<sequence>MSSRKSSLTFAVVRARPECQEFKSVLVCDGLVFDTADMWSVRDEEIHQVPIDSTIKLIGMEFTPLINTYVRIRRKFKDLNCENIGGTCWP</sequence>
<accession>A0A4Y2L971</accession>
<gene>
    <name evidence="1" type="ORF">AVEN_62485_1</name>
</gene>
<dbReference type="Proteomes" id="UP000499080">
    <property type="component" value="Unassembled WGS sequence"/>
</dbReference>
<dbReference type="EMBL" id="BGPR01005554">
    <property type="protein sequence ID" value="GBN11251.1"/>
    <property type="molecule type" value="Genomic_DNA"/>
</dbReference>